<dbReference type="EMBL" id="BARW01007157">
    <property type="protein sequence ID" value="GAI85174.1"/>
    <property type="molecule type" value="Genomic_DNA"/>
</dbReference>
<protein>
    <recommendedName>
        <fullName evidence="2">TonB-dependent receptor-like beta-barrel domain-containing protein</fullName>
    </recommendedName>
</protein>
<dbReference type="InterPro" id="IPR036439">
    <property type="entry name" value="Dockerin_dom_sf"/>
</dbReference>
<proteinExistence type="predicted"/>
<dbReference type="SUPFAM" id="SSF63446">
    <property type="entry name" value="Type I dockerin domain"/>
    <property type="match status" value="1"/>
</dbReference>
<evidence type="ECO:0000313" key="1">
    <source>
        <dbReference type="EMBL" id="GAI85174.1"/>
    </source>
</evidence>
<comment type="caution">
    <text evidence="1">The sequence shown here is derived from an EMBL/GenBank/DDBJ whole genome shotgun (WGS) entry which is preliminary data.</text>
</comment>
<gene>
    <name evidence="1" type="ORF">S12H4_14956</name>
</gene>
<feature type="non-terminal residue" evidence="1">
    <location>
        <position position="1"/>
    </location>
</feature>
<accession>X1TYP6</accession>
<evidence type="ECO:0008006" key="2">
    <source>
        <dbReference type="Google" id="ProtNLM"/>
    </source>
</evidence>
<dbReference type="GO" id="GO:0000272">
    <property type="term" value="P:polysaccharide catabolic process"/>
    <property type="evidence" value="ECO:0007669"/>
    <property type="project" value="InterPro"/>
</dbReference>
<organism evidence="1">
    <name type="scientific">marine sediment metagenome</name>
    <dbReference type="NCBI Taxonomy" id="412755"/>
    <lineage>
        <taxon>unclassified sequences</taxon>
        <taxon>metagenomes</taxon>
        <taxon>ecological metagenomes</taxon>
    </lineage>
</organism>
<reference evidence="1" key="1">
    <citation type="journal article" date="2014" name="Front. Microbiol.">
        <title>High frequency of phylogenetically diverse reductive dehalogenase-homologous genes in deep subseafloor sedimentary metagenomes.</title>
        <authorList>
            <person name="Kawai M."/>
            <person name="Futagami T."/>
            <person name="Toyoda A."/>
            <person name="Takaki Y."/>
            <person name="Nishi S."/>
            <person name="Hori S."/>
            <person name="Arai W."/>
            <person name="Tsubouchi T."/>
            <person name="Morono Y."/>
            <person name="Uchiyama I."/>
            <person name="Ito T."/>
            <person name="Fujiyama A."/>
            <person name="Inagaki F."/>
            <person name="Takami H."/>
        </authorList>
    </citation>
    <scope>NUCLEOTIDE SEQUENCE</scope>
    <source>
        <strain evidence="1">Expedition CK06-06</strain>
    </source>
</reference>
<sequence>ESLGFFQESDDKNGDGVINSADGYNITQYGDLHPGDIKYADLSGPDGVPDGKIDSHDETVIGNTAYPYITYGFSPTASWKGFDLSLFFQGSALVSLETTGFQTIPFQNNDANTDYEYFNNHWTPETPDARYPRANSAPYANNTRATDFWMDDAGFLRLKTATLGYTLPTNVMEFLKIQSVRLYVTTHNILTFTKIKYMDPETAHGEDDEINNAAIQTYPTQYSVIFGLDVTF</sequence>
<dbReference type="AlphaFoldDB" id="X1TYP6"/>
<name>X1TYP6_9ZZZZ</name>